<keyword evidence="10" id="KW-1185">Reference proteome</keyword>
<dbReference type="InterPro" id="IPR050196">
    <property type="entry name" value="Cytochrome_P450_Monoox"/>
</dbReference>
<reference evidence="10" key="1">
    <citation type="submission" date="2011-08" db="EMBL/GenBank/DDBJ databases">
        <authorList>
            <person name="Rombauts S."/>
        </authorList>
    </citation>
    <scope>NUCLEOTIDE SEQUENCE</scope>
    <source>
        <strain evidence="10">London</strain>
    </source>
</reference>
<dbReference type="InterPro" id="IPR036396">
    <property type="entry name" value="Cyt_P450_sf"/>
</dbReference>
<comment type="similarity">
    <text evidence="3">Belongs to the cytochrome P450 family.</text>
</comment>
<dbReference type="eggNOG" id="KOG0157">
    <property type="taxonomic scope" value="Eukaryota"/>
</dbReference>
<name>T1JYM1_TETUR</name>
<dbReference type="GO" id="GO:0020037">
    <property type="term" value="F:heme binding"/>
    <property type="evidence" value="ECO:0007669"/>
    <property type="project" value="InterPro"/>
</dbReference>
<keyword evidence="8" id="KW-0503">Monooxygenase</keyword>
<comment type="function">
    <text evidence="2">May be involved in the metabolism of insect hormones and in the breakdown of synthetic insecticides.</text>
</comment>
<dbReference type="STRING" id="32264.T1JYM1"/>
<keyword evidence="7" id="KW-0408">Iron</keyword>
<evidence type="ECO:0000256" key="8">
    <source>
        <dbReference type="ARBA" id="ARBA00023033"/>
    </source>
</evidence>
<dbReference type="PANTHER" id="PTHR24291">
    <property type="entry name" value="CYTOCHROME P450 FAMILY 4"/>
    <property type="match status" value="1"/>
</dbReference>
<reference evidence="9" key="2">
    <citation type="submission" date="2015-06" db="UniProtKB">
        <authorList>
            <consortium name="EnsemblMetazoa"/>
        </authorList>
    </citation>
    <scope>IDENTIFICATION</scope>
</reference>
<protein>
    <recommendedName>
        <fullName evidence="11">Cytochrome P450</fullName>
    </recommendedName>
</protein>
<evidence type="ECO:0000256" key="2">
    <source>
        <dbReference type="ARBA" id="ARBA00003690"/>
    </source>
</evidence>
<dbReference type="InterPro" id="IPR002403">
    <property type="entry name" value="Cyt_P450_E_grp-IV"/>
</dbReference>
<dbReference type="InterPro" id="IPR001128">
    <property type="entry name" value="Cyt_P450"/>
</dbReference>
<evidence type="ECO:0000256" key="3">
    <source>
        <dbReference type="ARBA" id="ARBA00010617"/>
    </source>
</evidence>
<evidence type="ECO:0000313" key="9">
    <source>
        <dbReference type="EnsemblMetazoa" id="tetur03g00850.1"/>
    </source>
</evidence>
<dbReference type="PRINTS" id="PR00465">
    <property type="entry name" value="EP450IV"/>
</dbReference>
<dbReference type="Gene3D" id="1.10.630.10">
    <property type="entry name" value="Cytochrome P450"/>
    <property type="match status" value="1"/>
</dbReference>
<evidence type="ECO:0000256" key="7">
    <source>
        <dbReference type="ARBA" id="ARBA00023004"/>
    </source>
</evidence>
<keyword evidence="5" id="KW-0479">Metal-binding</keyword>
<dbReference type="EMBL" id="CAEY01001108">
    <property type="status" value="NOT_ANNOTATED_CDS"/>
    <property type="molecule type" value="Genomic_DNA"/>
</dbReference>
<dbReference type="AlphaFoldDB" id="T1JYM1"/>
<accession>T1JYM1</accession>
<evidence type="ECO:0000256" key="4">
    <source>
        <dbReference type="ARBA" id="ARBA00022617"/>
    </source>
</evidence>
<dbReference type="GO" id="GO:0004497">
    <property type="term" value="F:monooxygenase activity"/>
    <property type="evidence" value="ECO:0007669"/>
    <property type="project" value="UniProtKB-KW"/>
</dbReference>
<sequence length="295" mass="33677">MDVLINQKEASSSSKRPVNIVDYIHLTSMDIICKTAMGISPEAQFKPSSLVDQAVTWMTKECSRNLVLNALSLDMTIRMQLDAKNSYLWLRNSILEDNIENLSYNQIHQFNYLDQCIKEGLRLFPPVPMIARELDQEVILDGFKIPKGASVAIMIYTIHRDPSIYPDPDSFNPGRFDSDHISSIPAYAYIPSRADQDPKNAGLCHEVNHVLYHDLHPFKNGRFWSFLFELLPCLVKLFHDLVKFKYKMFKTLSTANTLSIVKQYCFRPIINPGSPKALSLLCLALSRLSQTKYGI</sequence>
<dbReference type="EnsemblMetazoa" id="tetur03g00850.1">
    <property type="protein sequence ID" value="tetur03g00850.1"/>
    <property type="gene ID" value="tetur03g00850"/>
</dbReference>
<organism evidence="9 10">
    <name type="scientific">Tetranychus urticae</name>
    <name type="common">Two-spotted spider mite</name>
    <dbReference type="NCBI Taxonomy" id="32264"/>
    <lineage>
        <taxon>Eukaryota</taxon>
        <taxon>Metazoa</taxon>
        <taxon>Ecdysozoa</taxon>
        <taxon>Arthropoda</taxon>
        <taxon>Chelicerata</taxon>
        <taxon>Arachnida</taxon>
        <taxon>Acari</taxon>
        <taxon>Acariformes</taxon>
        <taxon>Trombidiformes</taxon>
        <taxon>Prostigmata</taxon>
        <taxon>Eleutherengona</taxon>
        <taxon>Raphignathae</taxon>
        <taxon>Tetranychoidea</taxon>
        <taxon>Tetranychidae</taxon>
        <taxon>Tetranychus</taxon>
    </lineage>
</organism>
<dbReference type="PANTHER" id="PTHR24291:SF50">
    <property type="entry name" value="BIFUNCTIONAL ALBAFLAVENONE MONOOXYGENASE_TERPENE SYNTHASE"/>
    <property type="match status" value="1"/>
</dbReference>
<dbReference type="Pfam" id="PF00067">
    <property type="entry name" value="p450"/>
    <property type="match status" value="1"/>
</dbReference>
<dbReference type="HOGENOM" id="CLU_944353_0_0_1"/>
<keyword evidence="4" id="KW-0349">Heme</keyword>
<comment type="cofactor">
    <cofactor evidence="1">
        <name>heme</name>
        <dbReference type="ChEBI" id="CHEBI:30413"/>
    </cofactor>
</comment>
<evidence type="ECO:0008006" key="11">
    <source>
        <dbReference type="Google" id="ProtNLM"/>
    </source>
</evidence>
<dbReference type="SUPFAM" id="SSF48264">
    <property type="entry name" value="Cytochrome P450"/>
    <property type="match status" value="1"/>
</dbReference>
<dbReference type="GO" id="GO:0016705">
    <property type="term" value="F:oxidoreductase activity, acting on paired donors, with incorporation or reduction of molecular oxygen"/>
    <property type="evidence" value="ECO:0007669"/>
    <property type="project" value="InterPro"/>
</dbReference>
<dbReference type="Proteomes" id="UP000015104">
    <property type="component" value="Unassembled WGS sequence"/>
</dbReference>
<evidence type="ECO:0000313" key="10">
    <source>
        <dbReference type="Proteomes" id="UP000015104"/>
    </source>
</evidence>
<proteinExistence type="inferred from homology"/>
<keyword evidence="6" id="KW-0560">Oxidoreductase</keyword>
<evidence type="ECO:0000256" key="6">
    <source>
        <dbReference type="ARBA" id="ARBA00023002"/>
    </source>
</evidence>
<evidence type="ECO:0000256" key="1">
    <source>
        <dbReference type="ARBA" id="ARBA00001971"/>
    </source>
</evidence>
<dbReference type="GO" id="GO:0005506">
    <property type="term" value="F:iron ion binding"/>
    <property type="evidence" value="ECO:0007669"/>
    <property type="project" value="InterPro"/>
</dbReference>
<evidence type="ECO:0000256" key="5">
    <source>
        <dbReference type="ARBA" id="ARBA00022723"/>
    </source>
</evidence>
<dbReference type="GO" id="GO:0005789">
    <property type="term" value="C:endoplasmic reticulum membrane"/>
    <property type="evidence" value="ECO:0007669"/>
    <property type="project" value="UniProtKB-SubCell"/>
</dbReference>